<sequence length="57" mass="6281">MNILLRILCGAAALSIVLALGMYADEDQPVAANPMKANQQQYDRIHEASKFYVNSGR</sequence>
<dbReference type="RefSeq" id="WP_179135834.1">
    <property type="nucleotide sequence ID" value="NZ_BAABJG010000006.1"/>
</dbReference>
<feature type="signal peptide" evidence="1">
    <location>
        <begin position="1"/>
        <end position="24"/>
    </location>
</feature>
<name>A0ABW3UIG5_9BACL</name>
<keyword evidence="3" id="KW-1185">Reference proteome</keyword>
<keyword evidence="1" id="KW-0732">Signal</keyword>
<evidence type="ECO:0000313" key="2">
    <source>
        <dbReference type="EMBL" id="MFD1220119.1"/>
    </source>
</evidence>
<comment type="caution">
    <text evidence="2">The sequence shown here is derived from an EMBL/GenBank/DDBJ whole genome shotgun (WGS) entry which is preliminary data.</text>
</comment>
<organism evidence="2 3">
    <name type="scientific">Paenibacillus vulneris</name>
    <dbReference type="NCBI Taxonomy" id="1133364"/>
    <lineage>
        <taxon>Bacteria</taxon>
        <taxon>Bacillati</taxon>
        <taxon>Bacillota</taxon>
        <taxon>Bacilli</taxon>
        <taxon>Bacillales</taxon>
        <taxon>Paenibacillaceae</taxon>
        <taxon>Paenibacillus</taxon>
    </lineage>
</organism>
<gene>
    <name evidence="2" type="ORF">ACFQ4B_08315</name>
</gene>
<feature type="chain" id="PRO_5047422884" evidence="1">
    <location>
        <begin position="25"/>
        <end position="57"/>
    </location>
</feature>
<accession>A0ABW3UIG5</accession>
<protein>
    <submittedName>
        <fullName evidence="2">Uncharacterized protein</fullName>
    </submittedName>
</protein>
<dbReference type="Proteomes" id="UP001597180">
    <property type="component" value="Unassembled WGS sequence"/>
</dbReference>
<proteinExistence type="predicted"/>
<evidence type="ECO:0000313" key="3">
    <source>
        <dbReference type="Proteomes" id="UP001597180"/>
    </source>
</evidence>
<reference evidence="3" key="1">
    <citation type="journal article" date="2019" name="Int. J. Syst. Evol. Microbiol.">
        <title>The Global Catalogue of Microorganisms (GCM) 10K type strain sequencing project: providing services to taxonomists for standard genome sequencing and annotation.</title>
        <authorList>
            <consortium name="The Broad Institute Genomics Platform"/>
            <consortium name="The Broad Institute Genome Sequencing Center for Infectious Disease"/>
            <person name="Wu L."/>
            <person name="Ma J."/>
        </authorList>
    </citation>
    <scope>NUCLEOTIDE SEQUENCE [LARGE SCALE GENOMIC DNA]</scope>
    <source>
        <strain evidence="3">CCUG 53270</strain>
    </source>
</reference>
<evidence type="ECO:0000256" key="1">
    <source>
        <dbReference type="SAM" id="SignalP"/>
    </source>
</evidence>
<dbReference type="EMBL" id="JBHTLU010000013">
    <property type="protein sequence ID" value="MFD1220119.1"/>
    <property type="molecule type" value="Genomic_DNA"/>
</dbReference>